<comment type="caution">
    <text evidence="1">The sequence shown here is derived from an EMBL/GenBank/DDBJ whole genome shotgun (WGS) entry which is preliminary data.</text>
</comment>
<sequence>MTIKKEYNVNDFLAENVKQERLTKEIKITGYKEPFVIQSITSEEFDQLQKQATSRMISKKTYQEVEKSDSNKFTDLLIEKSVVVPNLHDEKLQKSWGCIAEPAKMLRKMISKAGEYGDLLEAISEISGFDADKLSNFVEIAKN</sequence>
<protein>
    <recommendedName>
        <fullName evidence="3">Phage XkdN-like tail assembly chaperone protein, TAC</fullName>
    </recommendedName>
</protein>
<dbReference type="InterPro" id="IPR014986">
    <property type="entry name" value="XkdN-like"/>
</dbReference>
<accession>A0A396SPZ4</accession>
<dbReference type="Proteomes" id="UP000265862">
    <property type="component" value="Unassembled WGS sequence"/>
</dbReference>
<evidence type="ECO:0000313" key="1">
    <source>
        <dbReference type="EMBL" id="RHW53717.1"/>
    </source>
</evidence>
<name>A0A396SPZ4_9LACO</name>
<dbReference type="Pfam" id="PF08890">
    <property type="entry name" value="Phage_TAC_5"/>
    <property type="match status" value="1"/>
</dbReference>
<gene>
    <name evidence="1" type="ORF">DS835_07185</name>
</gene>
<evidence type="ECO:0000313" key="2">
    <source>
        <dbReference type="Proteomes" id="UP000265862"/>
    </source>
</evidence>
<reference evidence="1 2" key="1">
    <citation type="submission" date="2018-07" db="EMBL/GenBank/DDBJ databases">
        <title>Genome sequences of six Lactobacillus spp. isolated from bumble bee guts.</title>
        <authorList>
            <person name="Motta E.V.S."/>
            <person name="Moran N.A."/>
        </authorList>
    </citation>
    <scope>NUCLEOTIDE SEQUENCE [LARGE SCALE GENOMIC DNA]</scope>
    <source>
        <strain evidence="1 2">OCC3</strain>
    </source>
</reference>
<proteinExistence type="predicted"/>
<dbReference type="RefSeq" id="WP_118898235.1">
    <property type="nucleotide sequence ID" value="NZ_QOCV01000011.1"/>
</dbReference>
<evidence type="ECO:0008006" key="3">
    <source>
        <dbReference type="Google" id="ProtNLM"/>
    </source>
</evidence>
<dbReference type="Gene3D" id="3.30.2220.30">
    <property type="match status" value="1"/>
</dbReference>
<dbReference type="EMBL" id="QOCV01000011">
    <property type="protein sequence ID" value="RHW53717.1"/>
    <property type="molecule type" value="Genomic_DNA"/>
</dbReference>
<dbReference type="InterPro" id="IPR038559">
    <property type="entry name" value="XkdN-like_sf"/>
</dbReference>
<organism evidence="1 2">
    <name type="scientific">Lactobacillus bombicola</name>
    <dbReference type="NCBI Taxonomy" id="1505723"/>
    <lineage>
        <taxon>Bacteria</taxon>
        <taxon>Bacillati</taxon>
        <taxon>Bacillota</taxon>
        <taxon>Bacilli</taxon>
        <taxon>Lactobacillales</taxon>
        <taxon>Lactobacillaceae</taxon>
        <taxon>Lactobacillus</taxon>
    </lineage>
</organism>
<dbReference type="AlphaFoldDB" id="A0A396SPZ4"/>